<dbReference type="Pfam" id="PF01565">
    <property type="entry name" value="FAD_binding_4"/>
    <property type="match status" value="1"/>
</dbReference>
<dbReference type="GO" id="GO:0008202">
    <property type="term" value="P:steroid metabolic process"/>
    <property type="evidence" value="ECO:0007669"/>
    <property type="project" value="TreeGrafter"/>
</dbReference>
<evidence type="ECO:0000256" key="4">
    <source>
        <dbReference type="ARBA" id="ARBA00022989"/>
    </source>
</evidence>
<evidence type="ECO:0000256" key="2">
    <source>
        <dbReference type="ARBA" id="ARBA00012405"/>
    </source>
</evidence>
<gene>
    <name evidence="9" type="ORF">PPNO1_LOCUS2577</name>
</gene>
<keyword evidence="3" id="KW-0812">Transmembrane</keyword>
<dbReference type="Gene3D" id="3.30.465.10">
    <property type="match status" value="1"/>
</dbReference>
<dbReference type="EMBL" id="CALLCH030000006">
    <property type="protein sequence ID" value="CAI4212830.1"/>
    <property type="molecule type" value="Genomic_DNA"/>
</dbReference>
<dbReference type="InterPro" id="IPR016166">
    <property type="entry name" value="FAD-bd_PCMH"/>
</dbReference>
<dbReference type="OrthoDB" id="415825at2759"/>
<keyword evidence="10" id="KW-1185">Reference proteome</keyword>
<keyword evidence="4" id="KW-1133">Transmembrane helix</keyword>
<proteinExistence type="predicted"/>
<name>A0A9P1GZH9_9PEZI</name>
<dbReference type="InterPro" id="IPR016169">
    <property type="entry name" value="FAD-bd_PCMH_sub2"/>
</dbReference>
<reference evidence="9" key="1">
    <citation type="submission" date="2022-11" db="EMBL/GenBank/DDBJ databases">
        <authorList>
            <person name="Scott C."/>
            <person name="Bruce N."/>
        </authorList>
    </citation>
    <scope>NUCLEOTIDE SEQUENCE</scope>
</reference>
<sequence length="524" mass="58258">MERHASEVSAISAAVARFYKTRTPFRVYHGSTNSTRPSGKTRANTVDTSRLDAVLSVDAATRIATVEPNVPMDQLVRATAPHGLTPPVVMEFPGITAGGGFSGTERPDLFRGAASAFGTLGVITLLGIRLVPARELVRLEYHLSRSFEDAVAKLREETGKEDNEFVDAITFAGDVTVTCAGRMVDGPVPEGQTVRRFTRPGDPWFYLRAEEVAKDLSKANETSHRRRASGDDVGDDSTRAVPATATTVVVDYIPLADYYFRYDRGAFWTGRYAFRYFLTPFNRITRRLLDPLLHTRVMYSALHKSGLADFYLTQDVAVPFDRSVEFHRWVADTYGIYPSGSAPARAPALPASADGIDGDGNGNNGNDDSDDERRYLSTFWNPASPEVINFGVWGPLSFDPAEAARLNRLLEAKLAELGGRKCLYAQTYYTEDEFWANYDRAAYEALRKNTAPRTSPAYTTKSGRGARRCAAPLGTVHKREDLESLARPRIVRRLQGVSGEITSLAKARRRRRWARLRGRLRKRE</sequence>
<dbReference type="EC" id="1.3.1.72" evidence="2"/>
<evidence type="ECO:0000259" key="8">
    <source>
        <dbReference type="PROSITE" id="PS51387"/>
    </source>
</evidence>
<evidence type="ECO:0000313" key="9">
    <source>
        <dbReference type="EMBL" id="CAI4212830.1"/>
    </source>
</evidence>
<feature type="region of interest" description="Disordered" evidence="7">
    <location>
        <begin position="348"/>
        <end position="373"/>
    </location>
</feature>
<keyword evidence="5" id="KW-0560">Oxidoreductase</keyword>
<comment type="caution">
    <text evidence="9">The sequence shown here is derived from an EMBL/GenBank/DDBJ whole genome shotgun (WGS) entry which is preliminary data.</text>
</comment>
<feature type="region of interest" description="Disordered" evidence="7">
    <location>
        <begin position="217"/>
        <end position="238"/>
    </location>
</feature>
<evidence type="ECO:0000313" key="10">
    <source>
        <dbReference type="Proteomes" id="UP000838763"/>
    </source>
</evidence>
<dbReference type="SUPFAM" id="SSF56176">
    <property type="entry name" value="FAD-binding/transporter-associated domain-like"/>
    <property type="match status" value="1"/>
</dbReference>
<dbReference type="Proteomes" id="UP000838763">
    <property type="component" value="Unassembled WGS sequence"/>
</dbReference>
<evidence type="ECO:0000256" key="6">
    <source>
        <dbReference type="ARBA" id="ARBA00023136"/>
    </source>
</evidence>
<keyword evidence="6" id="KW-0472">Membrane</keyword>
<dbReference type="InterPro" id="IPR006094">
    <property type="entry name" value="Oxid_FAD_bind_N"/>
</dbReference>
<dbReference type="PANTHER" id="PTHR10801:SF0">
    <property type="entry name" value="DELTA(24)-STEROL REDUCTASE"/>
    <property type="match status" value="1"/>
</dbReference>
<dbReference type="AlphaFoldDB" id="A0A9P1GZH9"/>
<dbReference type="PROSITE" id="PS51387">
    <property type="entry name" value="FAD_PCMH"/>
    <property type="match status" value="1"/>
</dbReference>
<dbReference type="InterPro" id="IPR040165">
    <property type="entry name" value="Diminuto-like"/>
</dbReference>
<dbReference type="InterPro" id="IPR036318">
    <property type="entry name" value="FAD-bd_PCMH-like_sf"/>
</dbReference>
<dbReference type="GO" id="GO:0000246">
    <property type="term" value="F:Delta24(24-1) sterol reductase activity"/>
    <property type="evidence" value="ECO:0007669"/>
    <property type="project" value="TreeGrafter"/>
</dbReference>
<evidence type="ECO:0000256" key="3">
    <source>
        <dbReference type="ARBA" id="ARBA00022692"/>
    </source>
</evidence>
<organism evidence="9 10">
    <name type="scientific">Parascedosporium putredinis</name>
    <dbReference type="NCBI Taxonomy" id="1442378"/>
    <lineage>
        <taxon>Eukaryota</taxon>
        <taxon>Fungi</taxon>
        <taxon>Dikarya</taxon>
        <taxon>Ascomycota</taxon>
        <taxon>Pezizomycotina</taxon>
        <taxon>Sordariomycetes</taxon>
        <taxon>Hypocreomycetidae</taxon>
        <taxon>Microascales</taxon>
        <taxon>Microascaceae</taxon>
        <taxon>Parascedosporium</taxon>
    </lineage>
</organism>
<dbReference type="GO" id="GO:0005737">
    <property type="term" value="C:cytoplasm"/>
    <property type="evidence" value="ECO:0007669"/>
    <property type="project" value="TreeGrafter"/>
</dbReference>
<evidence type="ECO:0000256" key="1">
    <source>
        <dbReference type="ARBA" id="ARBA00004167"/>
    </source>
</evidence>
<protein>
    <recommendedName>
        <fullName evidence="2">Delta(24)-sterol reductase</fullName>
        <ecNumber evidence="2">1.3.1.72</ecNumber>
    </recommendedName>
</protein>
<dbReference type="GO" id="GO:0071949">
    <property type="term" value="F:FAD binding"/>
    <property type="evidence" value="ECO:0007669"/>
    <property type="project" value="InterPro"/>
</dbReference>
<comment type="subcellular location">
    <subcellularLocation>
        <location evidence="1">Membrane</location>
        <topology evidence="1">Single-pass membrane protein</topology>
    </subcellularLocation>
</comment>
<feature type="domain" description="FAD-binding PCMH-type" evidence="8">
    <location>
        <begin position="1"/>
        <end position="176"/>
    </location>
</feature>
<dbReference type="GO" id="GO:0016020">
    <property type="term" value="C:membrane"/>
    <property type="evidence" value="ECO:0007669"/>
    <property type="project" value="UniProtKB-SubCell"/>
</dbReference>
<dbReference type="PANTHER" id="PTHR10801">
    <property type="entry name" value="24-DEHYDROCHOLESTEROL REDUCTASE"/>
    <property type="match status" value="1"/>
</dbReference>
<accession>A0A9P1GZH9</accession>
<evidence type="ECO:0000256" key="7">
    <source>
        <dbReference type="SAM" id="MobiDB-lite"/>
    </source>
</evidence>
<dbReference type="GO" id="GO:0050614">
    <property type="term" value="F:Delta24-sterol reductase activity"/>
    <property type="evidence" value="ECO:0007669"/>
    <property type="project" value="UniProtKB-EC"/>
</dbReference>
<evidence type="ECO:0000256" key="5">
    <source>
        <dbReference type="ARBA" id="ARBA00023002"/>
    </source>
</evidence>